<evidence type="ECO:0000256" key="1">
    <source>
        <dbReference type="ARBA" id="ARBA00010609"/>
    </source>
</evidence>
<dbReference type="InterPro" id="IPR008972">
    <property type="entry name" value="Cupredoxin"/>
</dbReference>
<dbReference type="SUPFAM" id="SSF49503">
    <property type="entry name" value="Cupredoxins"/>
    <property type="match status" value="2"/>
</dbReference>
<dbReference type="InterPro" id="IPR011707">
    <property type="entry name" value="Cu-oxidase-like_N"/>
</dbReference>
<organism evidence="4 5">
    <name type="scientific">Paeniglutamicibacter sulfureus</name>
    <dbReference type="NCBI Taxonomy" id="43666"/>
    <lineage>
        <taxon>Bacteria</taxon>
        <taxon>Bacillati</taxon>
        <taxon>Actinomycetota</taxon>
        <taxon>Actinomycetes</taxon>
        <taxon>Micrococcales</taxon>
        <taxon>Micrococcaceae</taxon>
        <taxon>Paeniglutamicibacter</taxon>
    </lineage>
</organism>
<comment type="caution">
    <text evidence="4">The sequence shown here is derived from an EMBL/GenBank/DDBJ whole genome shotgun (WGS) entry which is preliminary data.</text>
</comment>
<evidence type="ECO:0000259" key="3">
    <source>
        <dbReference type="Pfam" id="PF07732"/>
    </source>
</evidence>
<dbReference type="PROSITE" id="PS51318">
    <property type="entry name" value="TAT"/>
    <property type="match status" value="1"/>
</dbReference>
<proteinExistence type="inferred from homology"/>
<dbReference type="PANTHER" id="PTHR48267:SF1">
    <property type="entry name" value="BILIRUBIN OXIDASE"/>
    <property type="match status" value="1"/>
</dbReference>
<dbReference type="Pfam" id="PF07731">
    <property type="entry name" value="Cu-oxidase_2"/>
    <property type="match status" value="1"/>
</dbReference>
<dbReference type="CDD" id="cd13889">
    <property type="entry name" value="CuRO_3_BOD"/>
    <property type="match status" value="1"/>
</dbReference>
<comment type="similarity">
    <text evidence="1">Belongs to the multicopper oxidase family.</text>
</comment>
<dbReference type="PANTHER" id="PTHR48267">
    <property type="entry name" value="CUPREDOXIN SUPERFAMILY PROTEIN"/>
    <property type="match status" value="1"/>
</dbReference>
<dbReference type="InterPro" id="IPR045087">
    <property type="entry name" value="Cu-oxidase_fam"/>
</dbReference>
<dbReference type="Pfam" id="PF07732">
    <property type="entry name" value="Cu-oxidase_3"/>
    <property type="match status" value="1"/>
</dbReference>
<keyword evidence="5" id="KW-1185">Reference proteome</keyword>
<reference evidence="4 5" key="1">
    <citation type="submission" date="2023-07" db="EMBL/GenBank/DDBJ databases">
        <title>Sequencing the genomes of 1000 actinobacteria strains.</title>
        <authorList>
            <person name="Klenk H.-P."/>
        </authorList>
    </citation>
    <scope>NUCLEOTIDE SEQUENCE [LARGE SCALE GENOMIC DNA]</scope>
    <source>
        <strain evidence="4 5">DSM 20167</strain>
    </source>
</reference>
<gene>
    <name evidence="4" type="ORF">J2S64_003723</name>
</gene>
<name>A0ABU2BN08_9MICC</name>
<dbReference type="RefSeq" id="WP_310292731.1">
    <property type="nucleotide sequence ID" value="NZ_BAAAWO010000001.1"/>
</dbReference>
<feature type="domain" description="Plastocyanin-like" evidence="3">
    <location>
        <begin position="86"/>
        <end position="203"/>
    </location>
</feature>
<feature type="domain" description="Plastocyanin-like" evidence="2">
    <location>
        <begin position="424"/>
        <end position="517"/>
    </location>
</feature>
<protein>
    <submittedName>
        <fullName evidence="4">FtsP/CotA-like multicopper oxidase with cupredoxin domain</fullName>
    </submittedName>
</protein>
<accession>A0ABU2BN08</accession>
<dbReference type="EMBL" id="JAVDYI010000001">
    <property type="protein sequence ID" value="MDR7360032.1"/>
    <property type="molecule type" value="Genomic_DNA"/>
</dbReference>
<evidence type="ECO:0000313" key="4">
    <source>
        <dbReference type="EMBL" id="MDR7360032.1"/>
    </source>
</evidence>
<evidence type="ECO:0000259" key="2">
    <source>
        <dbReference type="Pfam" id="PF07731"/>
    </source>
</evidence>
<dbReference type="Proteomes" id="UP001183817">
    <property type="component" value="Unassembled WGS sequence"/>
</dbReference>
<evidence type="ECO:0000313" key="5">
    <source>
        <dbReference type="Proteomes" id="UP001183817"/>
    </source>
</evidence>
<dbReference type="InterPro" id="IPR011706">
    <property type="entry name" value="Cu-oxidase_C"/>
</dbReference>
<dbReference type="InterPro" id="IPR006311">
    <property type="entry name" value="TAT_signal"/>
</dbReference>
<dbReference type="Gene3D" id="2.60.40.420">
    <property type="entry name" value="Cupredoxins - blue copper proteins"/>
    <property type="match status" value="3"/>
</dbReference>
<sequence length="543" mass="60625">MSISRRELIQLGGLGGLGIIGAGLVTVPISTVSAKSASQLRAGDMPKPYAAAFARPPVLHPSSVSTGVDGAKVNHYRISMRQAVAQILPRQTTNILGYNGIFPGPTIELDQGTRAVVHMRNHMPKNHPTFGHLLATSTHLHGSASLPQFDGYASDVTLPGFYKDYYYPNTQAARSLWYHDHGVHFTAQNVYSGLAALYIMHDATERELLPQGAFDVPLIISDAMFAANGALAYDDRDHSGLWGDVILVNGRPWPVMKVQPRVYRFRVLNASISRSYRPTLSTGDPMYVVATDGGLMPRSQAVKYWRHGMAERYEVLIDFSKYKPGQRIQLRNLSNANNRDYDNTNKIMAFDVVAPPSESEMKLDPKWNFIPTTLADSHVMGLTKDDAEEKRYFRVQRDDGVEPWTINGVTWEDVIASNFKLASADPKLGSVEIWEIENKSGGWFHPVHIHLIDFQILSRNGKPPAAWERGPKDVVYIGENEKVKVIMKFGPHMGRYMVHCHNLPHEDHSMMFQFRVGLGEMDEDVNDPILAAPCQFDTETGDD</sequence>